<comment type="similarity">
    <text evidence="1">Belongs to the ParB family.</text>
</comment>
<keyword evidence="2" id="KW-0159">Chromosome partition</keyword>
<dbReference type="NCBIfam" id="TIGR00180">
    <property type="entry name" value="parB_part"/>
    <property type="match status" value="1"/>
</dbReference>
<dbReference type="InterPro" id="IPR003115">
    <property type="entry name" value="ParB_N"/>
</dbReference>
<dbReference type="Pfam" id="PF02195">
    <property type="entry name" value="ParB_N"/>
    <property type="match status" value="1"/>
</dbReference>
<dbReference type="SMART" id="SM00470">
    <property type="entry name" value="ParB"/>
    <property type="match status" value="1"/>
</dbReference>
<dbReference type="InterPro" id="IPR004437">
    <property type="entry name" value="ParB/RepB/Spo0J"/>
</dbReference>
<dbReference type="AlphaFoldDB" id="A0A7V0I9P7"/>
<name>A0A7V0I9P7_DESA2</name>
<dbReference type="SUPFAM" id="SSF110849">
    <property type="entry name" value="ParB/Sulfiredoxin"/>
    <property type="match status" value="1"/>
</dbReference>
<dbReference type="Gene3D" id="3.90.1530.30">
    <property type="match status" value="1"/>
</dbReference>
<dbReference type="PANTHER" id="PTHR33375">
    <property type="entry name" value="CHROMOSOME-PARTITIONING PROTEIN PARB-RELATED"/>
    <property type="match status" value="1"/>
</dbReference>
<accession>A0A7V0I9P7</accession>
<dbReference type="GO" id="GO:0005694">
    <property type="term" value="C:chromosome"/>
    <property type="evidence" value="ECO:0007669"/>
    <property type="project" value="TreeGrafter"/>
</dbReference>
<dbReference type="PANTHER" id="PTHR33375:SF1">
    <property type="entry name" value="CHROMOSOME-PARTITIONING PROTEIN PARB-RELATED"/>
    <property type="match status" value="1"/>
</dbReference>
<dbReference type="GO" id="GO:0003677">
    <property type="term" value="F:DNA binding"/>
    <property type="evidence" value="ECO:0007669"/>
    <property type="project" value="InterPro"/>
</dbReference>
<dbReference type="Gene3D" id="1.10.10.2830">
    <property type="match status" value="1"/>
</dbReference>
<evidence type="ECO:0000256" key="1">
    <source>
        <dbReference type="ARBA" id="ARBA00006295"/>
    </source>
</evidence>
<dbReference type="EMBL" id="DQWQ01000036">
    <property type="protein sequence ID" value="HDD35309.1"/>
    <property type="molecule type" value="Genomic_DNA"/>
</dbReference>
<dbReference type="InterPro" id="IPR036086">
    <property type="entry name" value="ParB/Sulfiredoxin_sf"/>
</dbReference>
<sequence>MSKGISPSSLQYIALSLLTPPKTPLRERAQDEDIATLADSIKKIGLLHPILVRKVGDKYQVVCGHRRFLACKMAGLEKVKCIVTDDNEESDLEKMLAENIARKDMSPLEEAHFFNEALEKLDHTPHSLAETIGRTTDYVKKRLKILKWPVELQEAVHKKFINMAVGEQLAKITDEDVRMRYLSDCIQRKISAVTVEQWVNMWLASKDYKEQGFTDPRQTPAAKKVADVYIRCETCGKQRVFKFMRSLVVCEDCLALINQFFEEYMREAEIGVSDERTNSNVSAEQSIS</sequence>
<feature type="domain" description="ParB-like N-terminal" evidence="3">
    <location>
        <begin position="11"/>
        <end position="100"/>
    </location>
</feature>
<dbReference type="Proteomes" id="UP000885706">
    <property type="component" value="Unassembled WGS sequence"/>
</dbReference>
<dbReference type="GO" id="GO:0007059">
    <property type="term" value="P:chromosome segregation"/>
    <property type="evidence" value="ECO:0007669"/>
    <property type="project" value="UniProtKB-KW"/>
</dbReference>
<evidence type="ECO:0000259" key="3">
    <source>
        <dbReference type="SMART" id="SM00470"/>
    </source>
</evidence>
<dbReference type="Pfam" id="PF17762">
    <property type="entry name" value="HTH_ParB"/>
    <property type="match status" value="1"/>
</dbReference>
<comment type="caution">
    <text evidence="4">The sequence shown here is derived from an EMBL/GenBank/DDBJ whole genome shotgun (WGS) entry which is preliminary data.</text>
</comment>
<evidence type="ECO:0000313" key="4">
    <source>
        <dbReference type="EMBL" id="HDD35309.1"/>
    </source>
</evidence>
<dbReference type="InterPro" id="IPR050336">
    <property type="entry name" value="Chromosome_partition/occlusion"/>
</dbReference>
<dbReference type="InterPro" id="IPR041468">
    <property type="entry name" value="HTH_ParB/Spo0J"/>
</dbReference>
<protein>
    <submittedName>
        <fullName evidence="4">ParB/RepB/Spo0J family partition protein</fullName>
    </submittedName>
</protein>
<reference evidence="4" key="1">
    <citation type="journal article" date="2020" name="mSystems">
        <title>Genome- and Community-Level Interaction Insights into Carbon Utilization and Element Cycling Functions of Hydrothermarchaeota in Hydrothermal Sediment.</title>
        <authorList>
            <person name="Zhou Z."/>
            <person name="Liu Y."/>
            <person name="Xu W."/>
            <person name="Pan J."/>
            <person name="Luo Z.H."/>
            <person name="Li M."/>
        </authorList>
    </citation>
    <scope>NUCLEOTIDE SEQUENCE [LARGE SCALE GENOMIC DNA]</scope>
    <source>
        <strain evidence="4">HyVt-113</strain>
    </source>
</reference>
<gene>
    <name evidence="4" type="ORF">ENF30_00760</name>
</gene>
<evidence type="ECO:0000256" key="2">
    <source>
        <dbReference type="ARBA" id="ARBA00022829"/>
    </source>
</evidence>
<organism evidence="4">
    <name type="scientific">Desulfofervidus auxilii</name>
    <dbReference type="NCBI Taxonomy" id="1621989"/>
    <lineage>
        <taxon>Bacteria</taxon>
        <taxon>Pseudomonadati</taxon>
        <taxon>Thermodesulfobacteriota</taxon>
        <taxon>Candidatus Desulfofervidia</taxon>
        <taxon>Candidatus Desulfofervidales</taxon>
        <taxon>Candidatus Desulfofervidaceae</taxon>
        <taxon>Candidatus Desulfofervidus</taxon>
    </lineage>
</organism>
<proteinExistence type="inferred from homology"/>